<reference evidence="1" key="1">
    <citation type="submission" date="2021-01" db="EMBL/GenBank/DDBJ databases">
        <authorList>
            <person name="Corre E."/>
            <person name="Pelletier E."/>
            <person name="Niang G."/>
            <person name="Scheremetjew M."/>
            <person name="Finn R."/>
            <person name="Kale V."/>
            <person name="Holt S."/>
            <person name="Cochrane G."/>
            <person name="Meng A."/>
            <person name="Brown T."/>
            <person name="Cohen L."/>
        </authorList>
    </citation>
    <scope>NUCLEOTIDE SEQUENCE</scope>
    <source>
        <strain evidence="1">CCMP281</strain>
    </source>
</reference>
<evidence type="ECO:0000313" key="1">
    <source>
        <dbReference type="EMBL" id="CAE0122526.1"/>
    </source>
</evidence>
<dbReference type="AlphaFoldDB" id="A0A7S3F207"/>
<proteinExistence type="predicted"/>
<protein>
    <submittedName>
        <fullName evidence="1">Uncharacterized protein</fullName>
    </submittedName>
</protein>
<name>A0A7S3F207_9EUKA</name>
<dbReference type="EMBL" id="HBHX01041879">
    <property type="protein sequence ID" value="CAE0122526.1"/>
    <property type="molecule type" value="Transcribed_RNA"/>
</dbReference>
<gene>
    <name evidence="1" type="ORF">HERI1096_LOCUS23227</name>
</gene>
<accession>A0A7S3F207</accession>
<sequence length="114" mass="12757">MPESESVAVTILELPWQDIANAYTIGHTGQARRLFRRNILIPLAKTSKSAEKMLAPALRQRVSVCPTCSRRSMSRLMCCSRCGEIFCCSACQEESLWWHGPSCNGCDADGWLFD</sequence>
<organism evidence="1">
    <name type="scientific">Haptolina ericina</name>
    <dbReference type="NCBI Taxonomy" id="156174"/>
    <lineage>
        <taxon>Eukaryota</taxon>
        <taxon>Haptista</taxon>
        <taxon>Haptophyta</taxon>
        <taxon>Prymnesiophyceae</taxon>
        <taxon>Prymnesiales</taxon>
        <taxon>Prymnesiaceae</taxon>
        <taxon>Haptolina</taxon>
    </lineage>
</organism>